<dbReference type="Proteomes" id="UP001234916">
    <property type="component" value="Chromosome"/>
</dbReference>
<evidence type="ECO:0000313" key="2">
    <source>
        <dbReference type="EMBL" id="WIM05928.1"/>
    </source>
</evidence>
<name>A0AA49FLJ6_9PROT</name>
<dbReference type="InterPro" id="IPR011528">
    <property type="entry name" value="NERD"/>
</dbReference>
<gene>
    <name evidence="2" type="ORF">OHM77_01140</name>
</gene>
<dbReference type="AlphaFoldDB" id="A0AA49FLJ6"/>
<protein>
    <submittedName>
        <fullName evidence="2">NERD domain-containing protein</fullName>
    </submittedName>
</protein>
<evidence type="ECO:0000259" key="1">
    <source>
        <dbReference type="PROSITE" id="PS50965"/>
    </source>
</evidence>
<sequence length="338" mass="37884">MTIVVTLFSLAAIFALLARWMPSIRRSHVPHEDASEHRSQLVAKPNISKSAYGTIKIIVLSSHAKDKATQERRQREDAYTVETEQYRLAIEGRQRESEGRGNALAIAWRQREVLGVIKAFMVCEALRKTTVPSAPLIRSASRDEILWAYGHEGERQLDDFLQERLDNDWTLIAGCRNHKGEIDRILIGPMGVFAFEVKNHVGVIYCQGDWWWRDRCNRVGQIIEYGALINDRGGRGPSQQLNEPVDQLQIRLGHLLPSVRIIRIVLFANADARLGEMSGLTVDVVSTLASLDLAQVLGISTTRLSPGQCESVCNSIVATHRERRSGSSLLGCHTQNMI</sequence>
<dbReference type="Pfam" id="PF08378">
    <property type="entry name" value="NERD"/>
    <property type="match status" value="1"/>
</dbReference>
<feature type="domain" description="NERD" evidence="1">
    <location>
        <begin position="149"/>
        <end position="271"/>
    </location>
</feature>
<proteinExistence type="predicted"/>
<reference evidence="2" key="1">
    <citation type="journal article" date="2023" name="Nat. Microbiol.">
        <title>Enrichment and characterization of a nitric oxide-reducing microbial community in a continuous bioreactor.</title>
        <authorList>
            <person name="Garrido-Amador P."/>
            <person name="Stortenbeker N."/>
            <person name="Wessels H.J.C.T."/>
            <person name="Speth D.R."/>
            <person name="Garcia-Heredia I."/>
            <person name="Kartal B."/>
        </authorList>
    </citation>
    <scope>NUCLEOTIDE SEQUENCE</scope>
    <source>
        <strain evidence="2">MAG1</strain>
    </source>
</reference>
<accession>A0AA49FLJ6</accession>
<dbReference type="EMBL" id="CP107246">
    <property type="protein sequence ID" value="WIM05928.1"/>
    <property type="molecule type" value="Genomic_DNA"/>
</dbReference>
<dbReference type="PROSITE" id="PS50965">
    <property type="entry name" value="NERD"/>
    <property type="match status" value="1"/>
</dbReference>
<organism evidence="2">
    <name type="scientific">Candidatus Nitricoxidivorans perseverans</name>
    <dbReference type="NCBI Taxonomy" id="2975601"/>
    <lineage>
        <taxon>Bacteria</taxon>
        <taxon>Pseudomonadati</taxon>
        <taxon>Pseudomonadota</taxon>
        <taxon>Betaproteobacteria</taxon>
        <taxon>Nitrosomonadales</taxon>
        <taxon>Sterolibacteriaceae</taxon>
        <taxon>Candidatus Nitricoxidivorans</taxon>
    </lineage>
</organism>
<dbReference type="KEGG" id="npv:OHM77_01140"/>